<protein>
    <recommendedName>
        <fullName evidence="4">Ubiquitin-like domain-containing protein</fullName>
    </recommendedName>
</protein>
<dbReference type="Pfam" id="PF01428">
    <property type="entry name" value="zf-AN1"/>
    <property type="match status" value="1"/>
</dbReference>
<dbReference type="InterPro" id="IPR035896">
    <property type="entry name" value="AN1-like_Znf"/>
</dbReference>
<evidence type="ECO:0000256" key="3">
    <source>
        <dbReference type="ARBA" id="ARBA00022833"/>
    </source>
</evidence>
<dbReference type="SMART" id="SM00154">
    <property type="entry name" value="ZnF_AN1"/>
    <property type="match status" value="1"/>
</dbReference>
<dbReference type="STRING" id="50376.A0A517LQU0"/>
<evidence type="ECO:0000259" key="4">
    <source>
        <dbReference type="PROSITE" id="PS50053"/>
    </source>
</evidence>
<sequence>MRQTSRSNSISSLSSFHSEAEDTIQIFVKSIAGNIIPLTIPATTSISTLRSILALRTNHSPTDLRLVFAGKHLDSATTLSDNNIAQDSTLHLALPIRGGMAKKPTCDYKKDTPDACKGKLQPIVGDCGFCNGHFCSKHRLLESHNCTGLEDCKKESHERNANKLNSERTVAIKGI</sequence>
<evidence type="ECO:0000313" key="6">
    <source>
        <dbReference type="Proteomes" id="UP000316270"/>
    </source>
</evidence>
<dbReference type="PROSITE" id="PS50053">
    <property type="entry name" value="UBIQUITIN_2"/>
    <property type="match status" value="1"/>
</dbReference>
<dbReference type="InterPro" id="IPR019956">
    <property type="entry name" value="Ubiquitin_dom"/>
</dbReference>
<dbReference type="AlphaFoldDB" id="A0A517LQU0"/>
<dbReference type="PRINTS" id="PR00348">
    <property type="entry name" value="UBIQUITIN"/>
</dbReference>
<dbReference type="Gene3D" id="4.10.1110.10">
    <property type="entry name" value="AN1-like Zinc finger"/>
    <property type="match status" value="1"/>
</dbReference>
<dbReference type="GO" id="GO:0008270">
    <property type="term" value="F:zinc ion binding"/>
    <property type="evidence" value="ECO:0007669"/>
    <property type="project" value="UniProtKB-KW"/>
</dbReference>
<gene>
    <name evidence="5" type="ORF">FKW77_002003</name>
</gene>
<dbReference type="SMART" id="SM00213">
    <property type="entry name" value="UBQ"/>
    <property type="match status" value="1"/>
</dbReference>
<dbReference type="Pfam" id="PF00240">
    <property type="entry name" value="ubiquitin"/>
    <property type="match status" value="1"/>
</dbReference>
<accession>A0A517LQU0</accession>
<keyword evidence="2" id="KW-0863">Zinc-finger</keyword>
<dbReference type="OrthoDB" id="428577at2759"/>
<dbReference type="Proteomes" id="UP000316270">
    <property type="component" value="Chromosome 19"/>
</dbReference>
<dbReference type="InterPro" id="IPR050158">
    <property type="entry name" value="Ubiquitin_ubiquitin-like"/>
</dbReference>
<proteinExistence type="predicted"/>
<dbReference type="Gene3D" id="3.10.20.90">
    <property type="entry name" value="Phosphatidylinositol 3-kinase Catalytic Subunit, Chain A, domain 1"/>
    <property type="match status" value="1"/>
</dbReference>
<dbReference type="InterPro" id="IPR000058">
    <property type="entry name" value="Znf_AN1"/>
</dbReference>
<organism evidence="5 6">
    <name type="scientific">Venturia effusa</name>
    <dbReference type="NCBI Taxonomy" id="50376"/>
    <lineage>
        <taxon>Eukaryota</taxon>
        <taxon>Fungi</taxon>
        <taxon>Dikarya</taxon>
        <taxon>Ascomycota</taxon>
        <taxon>Pezizomycotina</taxon>
        <taxon>Dothideomycetes</taxon>
        <taxon>Pleosporomycetidae</taxon>
        <taxon>Venturiales</taxon>
        <taxon>Venturiaceae</taxon>
        <taxon>Venturia</taxon>
    </lineage>
</organism>
<dbReference type="PANTHER" id="PTHR10666">
    <property type="entry name" value="UBIQUITIN"/>
    <property type="match status" value="1"/>
</dbReference>
<dbReference type="InterPro" id="IPR000626">
    <property type="entry name" value="Ubiquitin-like_dom"/>
</dbReference>
<feature type="domain" description="Ubiquitin-like" evidence="4">
    <location>
        <begin position="24"/>
        <end position="99"/>
    </location>
</feature>
<dbReference type="SUPFAM" id="SSF54236">
    <property type="entry name" value="Ubiquitin-like"/>
    <property type="match status" value="1"/>
</dbReference>
<dbReference type="InterPro" id="IPR029071">
    <property type="entry name" value="Ubiquitin-like_domsf"/>
</dbReference>
<dbReference type="EMBL" id="CP042203">
    <property type="protein sequence ID" value="QDS77979.1"/>
    <property type="molecule type" value="Genomic_DNA"/>
</dbReference>
<evidence type="ECO:0000256" key="2">
    <source>
        <dbReference type="ARBA" id="ARBA00022771"/>
    </source>
</evidence>
<evidence type="ECO:0000313" key="5">
    <source>
        <dbReference type="EMBL" id="QDS77979.1"/>
    </source>
</evidence>
<name>A0A517LQU0_9PEZI</name>
<reference evidence="5 6" key="1">
    <citation type="submission" date="2019-07" db="EMBL/GenBank/DDBJ databases">
        <title>Finished genome of Venturia effusa.</title>
        <authorList>
            <person name="Young C.A."/>
            <person name="Cox M.P."/>
            <person name="Ganley A.R.D."/>
            <person name="David W.J."/>
        </authorList>
    </citation>
    <scope>NUCLEOTIDE SEQUENCE [LARGE SCALE GENOMIC DNA]</scope>
    <source>
        <strain evidence="6">albino</strain>
    </source>
</reference>
<keyword evidence="1" id="KW-0479">Metal-binding</keyword>
<keyword evidence="3" id="KW-0862">Zinc</keyword>
<dbReference type="SUPFAM" id="SSF118310">
    <property type="entry name" value="AN1-like Zinc finger"/>
    <property type="match status" value="1"/>
</dbReference>
<keyword evidence="6" id="KW-1185">Reference proteome</keyword>
<evidence type="ECO:0000256" key="1">
    <source>
        <dbReference type="ARBA" id="ARBA00022723"/>
    </source>
</evidence>